<sequence>MSAHIRKEISNEQIVVATAMFKLVSDPTRLKILWSLLHGEHSVGELADEVGMQPSVVSQHLAKLRISHMVSMRREGTKIFYKAENEHVLHLIEHAFTQADHIRGGEHE</sequence>
<evidence type="ECO:0000259" key="4">
    <source>
        <dbReference type="PROSITE" id="PS50987"/>
    </source>
</evidence>
<keyword evidence="3" id="KW-0804">Transcription</keyword>
<dbReference type="Gene3D" id="1.10.10.10">
    <property type="entry name" value="Winged helix-like DNA-binding domain superfamily/Winged helix DNA-binding domain"/>
    <property type="match status" value="1"/>
</dbReference>
<name>A0A857ML10_9BACT</name>
<protein>
    <submittedName>
        <fullName evidence="5">Metalloregulator ArsR/SmtB family transcription factor</fullName>
    </submittedName>
</protein>
<dbReference type="SMART" id="SM00418">
    <property type="entry name" value="HTH_ARSR"/>
    <property type="match status" value="1"/>
</dbReference>
<keyword evidence="6" id="KW-1185">Reference proteome</keyword>
<keyword evidence="1" id="KW-0805">Transcription regulation</keyword>
<dbReference type="PROSITE" id="PS50987">
    <property type="entry name" value="HTH_ARSR_2"/>
    <property type="match status" value="1"/>
</dbReference>
<evidence type="ECO:0000256" key="1">
    <source>
        <dbReference type="ARBA" id="ARBA00023015"/>
    </source>
</evidence>
<evidence type="ECO:0000256" key="2">
    <source>
        <dbReference type="ARBA" id="ARBA00023125"/>
    </source>
</evidence>
<dbReference type="InterPro" id="IPR011991">
    <property type="entry name" value="ArsR-like_HTH"/>
</dbReference>
<dbReference type="GO" id="GO:0003677">
    <property type="term" value="F:DNA binding"/>
    <property type="evidence" value="ECO:0007669"/>
    <property type="project" value="UniProtKB-KW"/>
</dbReference>
<dbReference type="PANTHER" id="PTHR43132">
    <property type="entry name" value="ARSENICAL RESISTANCE OPERON REPRESSOR ARSR-RELATED"/>
    <property type="match status" value="1"/>
</dbReference>
<dbReference type="InterPro" id="IPR001845">
    <property type="entry name" value="HTH_ArsR_DNA-bd_dom"/>
</dbReference>
<keyword evidence="2" id="KW-0238">DNA-binding</keyword>
<evidence type="ECO:0000313" key="5">
    <source>
        <dbReference type="EMBL" id="QHN43304.1"/>
    </source>
</evidence>
<accession>A0A857ML10</accession>
<dbReference type="InterPro" id="IPR051011">
    <property type="entry name" value="Metal_resp_trans_reg"/>
</dbReference>
<reference evidence="5" key="1">
    <citation type="journal article" date="2021" name="Nat. Microbiol.">
        <title>Cocultivation of an ultrasmall environmental parasitic bacterium with lytic ability against bacteria associated with wastewater foams.</title>
        <authorList>
            <person name="Batinovic S."/>
            <person name="Rose J.J.A."/>
            <person name="Ratcliffe J."/>
            <person name="Seviour R.J."/>
            <person name="Petrovski S."/>
        </authorList>
    </citation>
    <scope>NUCLEOTIDE SEQUENCE</scope>
    <source>
        <strain evidence="5">JR1</strain>
    </source>
</reference>
<dbReference type="GO" id="GO:0003700">
    <property type="term" value="F:DNA-binding transcription factor activity"/>
    <property type="evidence" value="ECO:0007669"/>
    <property type="project" value="InterPro"/>
</dbReference>
<dbReference type="PRINTS" id="PR00778">
    <property type="entry name" value="HTHARSR"/>
</dbReference>
<dbReference type="SUPFAM" id="SSF46785">
    <property type="entry name" value="Winged helix' DNA-binding domain"/>
    <property type="match status" value="1"/>
</dbReference>
<dbReference type="CDD" id="cd00090">
    <property type="entry name" value="HTH_ARSR"/>
    <property type="match status" value="1"/>
</dbReference>
<dbReference type="PANTHER" id="PTHR43132:SF8">
    <property type="entry name" value="HTH-TYPE TRANSCRIPTIONAL REGULATOR KMTR"/>
    <property type="match status" value="1"/>
</dbReference>
<dbReference type="EMBL" id="CP045921">
    <property type="protein sequence ID" value="QHN43304.1"/>
    <property type="molecule type" value="Genomic_DNA"/>
</dbReference>
<dbReference type="InterPro" id="IPR036390">
    <property type="entry name" value="WH_DNA-bd_sf"/>
</dbReference>
<organism evidence="5 6">
    <name type="scientific">Candidatus Mycosynbacter amalyticus</name>
    <dbReference type="NCBI Taxonomy" id="2665156"/>
    <lineage>
        <taxon>Bacteria</taxon>
        <taxon>Candidatus Saccharimonadota</taxon>
        <taxon>Candidatus Saccharimonadota incertae sedis</taxon>
        <taxon>Candidatus Mycosynbacter</taxon>
    </lineage>
</organism>
<evidence type="ECO:0000256" key="3">
    <source>
        <dbReference type="ARBA" id="ARBA00023163"/>
    </source>
</evidence>
<dbReference type="Pfam" id="PF01022">
    <property type="entry name" value="HTH_5"/>
    <property type="match status" value="1"/>
</dbReference>
<proteinExistence type="predicted"/>
<dbReference type="RefSeq" id="WP_260763352.1">
    <property type="nucleotide sequence ID" value="NZ_CP045921.1"/>
</dbReference>
<dbReference type="InterPro" id="IPR036388">
    <property type="entry name" value="WH-like_DNA-bd_sf"/>
</dbReference>
<dbReference type="AlphaFoldDB" id="A0A857ML10"/>
<feature type="domain" description="HTH arsR-type" evidence="4">
    <location>
        <begin position="9"/>
        <end position="103"/>
    </location>
</feature>
<dbReference type="Proteomes" id="UP001059824">
    <property type="component" value="Chromosome"/>
</dbReference>
<gene>
    <name evidence="5" type="ORF">GII36_05655</name>
</gene>
<dbReference type="NCBIfam" id="NF033788">
    <property type="entry name" value="HTH_metalloreg"/>
    <property type="match status" value="1"/>
</dbReference>
<dbReference type="KEGG" id="mama:GII36_05655"/>
<evidence type="ECO:0000313" key="6">
    <source>
        <dbReference type="Proteomes" id="UP001059824"/>
    </source>
</evidence>